<keyword evidence="6 8" id="KW-0408">Iron</keyword>
<comment type="cofactor">
    <cofactor evidence="1 8">
        <name>heme</name>
        <dbReference type="ChEBI" id="CHEBI:30413"/>
    </cofactor>
</comment>
<feature type="binding site" description="axial binding residue" evidence="8">
    <location>
        <position position="436"/>
    </location>
    <ligand>
        <name>heme</name>
        <dbReference type="ChEBI" id="CHEBI:30413"/>
    </ligand>
    <ligandPart>
        <name>Fe</name>
        <dbReference type="ChEBI" id="CHEBI:18248"/>
    </ligandPart>
</feature>
<evidence type="ECO:0000256" key="3">
    <source>
        <dbReference type="ARBA" id="ARBA00022617"/>
    </source>
</evidence>
<dbReference type="OMA" id="MFHTHRN"/>
<dbReference type="InterPro" id="IPR036396">
    <property type="entry name" value="Cyt_P450_sf"/>
</dbReference>
<keyword evidence="10" id="KW-0472">Membrane</keyword>
<evidence type="ECO:0000313" key="11">
    <source>
        <dbReference type="EMBL" id="EDV91201.1"/>
    </source>
</evidence>
<organism evidence="12">
    <name type="scientific">Drosophila grimshawi</name>
    <name type="common">Hawaiian fruit fly</name>
    <name type="synonym">Idiomyia grimshawi</name>
    <dbReference type="NCBI Taxonomy" id="7222"/>
    <lineage>
        <taxon>Eukaryota</taxon>
        <taxon>Metazoa</taxon>
        <taxon>Ecdysozoa</taxon>
        <taxon>Arthropoda</taxon>
        <taxon>Hexapoda</taxon>
        <taxon>Insecta</taxon>
        <taxon>Pterygota</taxon>
        <taxon>Neoptera</taxon>
        <taxon>Endopterygota</taxon>
        <taxon>Diptera</taxon>
        <taxon>Brachycera</taxon>
        <taxon>Muscomorpha</taxon>
        <taxon>Ephydroidea</taxon>
        <taxon>Drosophilidae</taxon>
        <taxon>Drosophila</taxon>
        <taxon>Hawaiian Drosophila</taxon>
    </lineage>
</organism>
<dbReference type="GO" id="GO:0020037">
    <property type="term" value="F:heme binding"/>
    <property type="evidence" value="ECO:0007669"/>
    <property type="project" value="InterPro"/>
</dbReference>
<dbReference type="Pfam" id="PF00067">
    <property type="entry name" value="p450"/>
    <property type="match status" value="1"/>
</dbReference>
<sequence>MLTNLLWIFLLTLWIYVLWNRRKYYKLILKLPGSIGYPIIGILHRFFTNEGRSFVNVFGKEIQKWGPVWLCWFGPMPLLVVSDPQISQEILNSPHAMDKARWGYNGLRRIIENGLAVKKDPLWSKHRKALNPAFGHNILISFLPIFNKEAGALVVELDKLVGMGENNLLPHLKNQNLRIATQTTMGNDIKNEQIYRNNTLMNSYNRILEIGSQITHSPWLDNKLMRYLFGIENIFNECHSTIRQLIKKFIDRTLETDLQPKNRSNTFIDVAIDHLKTGVLSHKDVESECHTIVVGAFETTAFTLINILMLMAMYPEYQEKAYEEIKSVFPNREDVEVNYEDIQKMEYLNMVINESLRLFPIFSLIGRQLNQNIRISNGVELPSGLQVFICIYHMHRRKDVWGPEAEVFNPVNCTPQNLEGKHPYAFIPFSKGKRNCIGWKYALISMKVTLAKVLRNYKLSTSTRFEDLIIVDYMALKFQDVPMKLERRPC</sequence>
<proteinExistence type="inferred from homology"/>
<dbReference type="PANTHER" id="PTHR24291">
    <property type="entry name" value="CYTOCHROME P450 FAMILY 4"/>
    <property type="match status" value="1"/>
</dbReference>
<dbReference type="EMBL" id="CH916374">
    <property type="protein sequence ID" value="EDV91201.1"/>
    <property type="molecule type" value="Genomic_DNA"/>
</dbReference>
<evidence type="ECO:0000313" key="12">
    <source>
        <dbReference type="Proteomes" id="UP000001070"/>
    </source>
</evidence>
<dbReference type="SUPFAM" id="SSF48264">
    <property type="entry name" value="Cytochrome P450"/>
    <property type="match status" value="1"/>
</dbReference>
<dbReference type="eggNOG" id="KOG0157">
    <property type="taxonomic scope" value="Eukaryota"/>
</dbReference>
<gene>
    <name evidence="11" type="primary">Dgri\GH17317</name>
    <name evidence="11" type="ORF">Dgri_GH17317</name>
</gene>
<protein>
    <submittedName>
        <fullName evidence="11">GH17317</fullName>
    </submittedName>
</protein>
<dbReference type="SMR" id="B4JUN1"/>
<keyword evidence="10" id="KW-1133">Transmembrane helix</keyword>
<evidence type="ECO:0000256" key="4">
    <source>
        <dbReference type="ARBA" id="ARBA00022723"/>
    </source>
</evidence>
<keyword evidence="7 9" id="KW-0503">Monooxygenase</keyword>
<dbReference type="InParanoid" id="B4JUN1"/>
<dbReference type="PROSITE" id="PS00086">
    <property type="entry name" value="CYTOCHROME_P450"/>
    <property type="match status" value="1"/>
</dbReference>
<dbReference type="InterPro" id="IPR050196">
    <property type="entry name" value="Cytochrome_P450_Monoox"/>
</dbReference>
<keyword evidence="10" id="KW-0812">Transmembrane</keyword>
<dbReference type="HOGENOM" id="CLU_001570_5_1_1"/>
<dbReference type="InterPro" id="IPR001128">
    <property type="entry name" value="Cyt_P450"/>
</dbReference>
<dbReference type="OrthoDB" id="1470350at2759"/>
<reference evidence="11 12" key="1">
    <citation type="journal article" date="2007" name="Nature">
        <title>Evolution of genes and genomes on the Drosophila phylogeny.</title>
        <authorList>
            <consortium name="Drosophila 12 Genomes Consortium"/>
            <person name="Clark A.G."/>
            <person name="Eisen M.B."/>
            <person name="Smith D.R."/>
            <person name="Bergman C.M."/>
            <person name="Oliver B."/>
            <person name="Markow T.A."/>
            <person name="Kaufman T.C."/>
            <person name="Kellis M."/>
            <person name="Gelbart W."/>
            <person name="Iyer V.N."/>
            <person name="Pollard D.A."/>
            <person name="Sackton T.B."/>
            <person name="Larracuente A.M."/>
            <person name="Singh N.D."/>
            <person name="Abad J.P."/>
            <person name="Abt D.N."/>
            <person name="Adryan B."/>
            <person name="Aguade M."/>
            <person name="Akashi H."/>
            <person name="Anderson W.W."/>
            <person name="Aquadro C.F."/>
            <person name="Ardell D.H."/>
            <person name="Arguello R."/>
            <person name="Artieri C.G."/>
            <person name="Barbash D.A."/>
            <person name="Barker D."/>
            <person name="Barsanti P."/>
            <person name="Batterham P."/>
            <person name="Batzoglou S."/>
            <person name="Begun D."/>
            <person name="Bhutkar A."/>
            <person name="Blanco E."/>
            <person name="Bosak S.A."/>
            <person name="Bradley R.K."/>
            <person name="Brand A.D."/>
            <person name="Brent M.R."/>
            <person name="Brooks A.N."/>
            <person name="Brown R.H."/>
            <person name="Butlin R.K."/>
            <person name="Caggese C."/>
            <person name="Calvi B.R."/>
            <person name="Bernardo de Carvalho A."/>
            <person name="Caspi A."/>
            <person name="Castrezana S."/>
            <person name="Celniker S.E."/>
            <person name="Chang J.L."/>
            <person name="Chapple C."/>
            <person name="Chatterji S."/>
            <person name="Chinwalla A."/>
            <person name="Civetta A."/>
            <person name="Clifton S.W."/>
            <person name="Comeron J.M."/>
            <person name="Costello J.C."/>
            <person name="Coyne J.A."/>
            <person name="Daub J."/>
            <person name="David R.G."/>
            <person name="Delcher A.L."/>
            <person name="Delehaunty K."/>
            <person name="Do C.B."/>
            <person name="Ebling H."/>
            <person name="Edwards K."/>
            <person name="Eickbush T."/>
            <person name="Evans J.D."/>
            <person name="Filipski A."/>
            <person name="Findeiss S."/>
            <person name="Freyhult E."/>
            <person name="Fulton L."/>
            <person name="Fulton R."/>
            <person name="Garcia A.C."/>
            <person name="Gardiner A."/>
            <person name="Garfield D.A."/>
            <person name="Garvin B.E."/>
            <person name="Gibson G."/>
            <person name="Gilbert D."/>
            <person name="Gnerre S."/>
            <person name="Godfrey J."/>
            <person name="Good R."/>
            <person name="Gotea V."/>
            <person name="Gravely B."/>
            <person name="Greenberg A.J."/>
            <person name="Griffiths-Jones S."/>
            <person name="Gross S."/>
            <person name="Guigo R."/>
            <person name="Gustafson E.A."/>
            <person name="Haerty W."/>
            <person name="Hahn M.W."/>
            <person name="Halligan D.L."/>
            <person name="Halpern A.L."/>
            <person name="Halter G.M."/>
            <person name="Han M.V."/>
            <person name="Heger A."/>
            <person name="Hillier L."/>
            <person name="Hinrichs A.S."/>
            <person name="Holmes I."/>
            <person name="Hoskins R.A."/>
            <person name="Hubisz M.J."/>
            <person name="Hultmark D."/>
            <person name="Huntley M.A."/>
            <person name="Jaffe D.B."/>
            <person name="Jagadeeshan S."/>
            <person name="Jeck W.R."/>
            <person name="Johnson J."/>
            <person name="Jones C.D."/>
            <person name="Jordan W.C."/>
            <person name="Karpen G.H."/>
            <person name="Kataoka E."/>
            <person name="Keightley P.D."/>
            <person name="Kheradpour P."/>
            <person name="Kirkness E.F."/>
            <person name="Koerich L.B."/>
            <person name="Kristiansen K."/>
            <person name="Kudrna D."/>
            <person name="Kulathinal R.J."/>
            <person name="Kumar S."/>
            <person name="Kwok R."/>
            <person name="Lander E."/>
            <person name="Langley C.H."/>
            <person name="Lapoint R."/>
            <person name="Lazzaro B.P."/>
            <person name="Lee S.J."/>
            <person name="Levesque L."/>
            <person name="Li R."/>
            <person name="Lin C.F."/>
            <person name="Lin M.F."/>
            <person name="Lindblad-Toh K."/>
            <person name="Llopart A."/>
            <person name="Long M."/>
            <person name="Low L."/>
            <person name="Lozovsky E."/>
            <person name="Lu J."/>
            <person name="Luo M."/>
            <person name="Machado C.A."/>
            <person name="Makalowski W."/>
            <person name="Marzo M."/>
            <person name="Matsuda M."/>
            <person name="Matzkin L."/>
            <person name="McAllister B."/>
            <person name="McBride C.S."/>
            <person name="McKernan B."/>
            <person name="McKernan K."/>
            <person name="Mendez-Lago M."/>
            <person name="Minx P."/>
            <person name="Mollenhauer M.U."/>
            <person name="Montooth K."/>
            <person name="Mount S.M."/>
            <person name="Mu X."/>
            <person name="Myers E."/>
            <person name="Negre B."/>
            <person name="Newfeld S."/>
            <person name="Nielsen R."/>
            <person name="Noor M.A."/>
            <person name="O'Grady P."/>
            <person name="Pachter L."/>
            <person name="Papaceit M."/>
            <person name="Parisi M.J."/>
            <person name="Parisi M."/>
            <person name="Parts L."/>
            <person name="Pedersen J.S."/>
            <person name="Pesole G."/>
            <person name="Phillippy A.M."/>
            <person name="Ponting C.P."/>
            <person name="Pop M."/>
            <person name="Porcelli D."/>
            <person name="Powell J.R."/>
            <person name="Prohaska S."/>
            <person name="Pruitt K."/>
            <person name="Puig M."/>
            <person name="Quesneville H."/>
            <person name="Ram K.R."/>
            <person name="Rand D."/>
            <person name="Rasmussen M.D."/>
            <person name="Reed L.K."/>
            <person name="Reenan R."/>
            <person name="Reily A."/>
            <person name="Remington K.A."/>
            <person name="Rieger T.T."/>
            <person name="Ritchie M.G."/>
            <person name="Robin C."/>
            <person name="Rogers Y.H."/>
            <person name="Rohde C."/>
            <person name="Rozas J."/>
            <person name="Rubenfield M.J."/>
            <person name="Ruiz A."/>
            <person name="Russo S."/>
            <person name="Salzberg S.L."/>
            <person name="Sanchez-Gracia A."/>
            <person name="Saranga D.J."/>
            <person name="Sato H."/>
            <person name="Schaeffer S.W."/>
            <person name="Schatz M.C."/>
            <person name="Schlenke T."/>
            <person name="Schwartz R."/>
            <person name="Segarra C."/>
            <person name="Singh R.S."/>
            <person name="Sirot L."/>
            <person name="Sirota M."/>
            <person name="Sisneros N.B."/>
            <person name="Smith C.D."/>
            <person name="Smith T.F."/>
            <person name="Spieth J."/>
            <person name="Stage D.E."/>
            <person name="Stark A."/>
            <person name="Stephan W."/>
            <person name="Strausberg R.L."/>
            <person name="Strempel S."/>
            <person name="Sturgill D."/>
            <person name="Sutton G."/>
            <person name="Sutton G.G."/>
            <person name="Tao W."/>
            <person name="Teichmann S."/>
            <person name="Tobari Y.N."/>
            <person name="Tomimura Y."/>
            <person name="Tsolas J.M."/>
            <person name="Valente V.L."/>
            <person name="Venter E."/>
            <person name="Venter J.C."/>
            <person name="Vicario S."/>
            <person name="Vieira F.G."/>
            <person name="Vilella A.J."/>
            <person name="Villasante A."/>
            <person name="Walenz B."/>
            <person name="Wang J."/>
            <person name="Wasserman M."/>
            <person name="Watts T."/>
            <person name="Wilson D."/>
            <person name="Wilson R.K."/>
            <person name="Wing R.A."/>
            <person name="Wolfner M.F."/>
            <person name="Wong A."/>
            <person name="Wong G.K."/>
            <person name="Wu C.I."/>
            <person name="Wu G."/>
            <person name="Yamamoto D."/>
            <person name="Yang H.P."/>
            <person name="Yang S.P."/>
            <person name="Yorke J.A."/>
            <person name="Yoshida K."/>
            <person name="Zdobnov E."/>
            <person name="Zhang P."/>
            <person name="Zhang Y."/>
            <person name="Zimin A.V."/>
            <person name="Baldwin J."/>
            <person name="Abdouelleil A."/>
            <person name="Abdulkadir J."/>
            <person name="Abebe A."/>
            <person name="Abera B."/>
            <person name="Abreu J."/>
            <person name="Acer S.C."/>
            <person name="Aftuck L."/>
            <person name="Alexander A."/>
            <person name="An P."/>
            <person name="Anderson E."/>
            <person name="Anderson S."/>
            <person name="Arachi H."/>
            <person name="Azer M."/>
            <person name="Bachantsang P."/>
            <person name="Barry A."/>
            <person name="Bayul T."/>
            <person name="Berlin A."/>
            <person name="Bessette D."/>
            <person name="Bloom T."/>
            <person name="Blye J."/>
            <person name="Boguslavskiy L."/>
            <person name="Bonnet C."/>
            <person name="Boukhgalter B."/>
            <person name="Bourzgui I."/>
            <person name="Brown A."/>
            <person name="Cahill P."/>
            <person name="Channer S."/>
            <person name="Cheshatsang Y."/>
            <person name="Chuda L."/>
            <person name="Citroen M."/>
            <person name="Collymore A."/>
            <person name="Cooke P."/>
            <person name="Costello M."/>
            <person name="D'Aco K."/>
            <person name="Daza R."/>
            <person name="De Haan G."/>
            <person name="DeGray S."/>
            <person name="DeMaso C."/>
            <person name="Dhargay N."/>
            <person name="Dooley K."/>
            <person name="Dooley E."/>
            <person name="Doricent M."/>
            <person name="Dorje P."/>
            <person name="Dorjee K."/>
            <person name="Dupes A."/>
            <person name="Elong R."/>
            <person name="Falk J."/>
            <person name="Farina A."/>
            <person name="Faro S."/>
            <person name="Ferguson D."/>
            <person name="Fisher S."/>
            <person name="Foley C.D."/>
            <person name="Franke A."/>
            <person name="Friedrich D."/>
            <person name="Gadbois L."/>
            <person name="Gearin G."/>
            <person name="Gearin C.R."/>
            <person name="Giannoukos G."/>
            <person name="Goode T."/>
            <person name="Graham J."/>
            <person name="Grandbois E."/>
            <person name="Grewal S."/>
            <person name="Gyaltsen K."/>
            <person name="Hafez N."/>
            <person name="Hagos B."/>
            <person name="Hall J."/>
            <person name="Henson C."/>
            <person name="Hollinger A."/>
            <person name="Honan T."/>
            <person name="Huard M.D."/>
            <person name="Hughes L."/>
            <person name="Hurhula B."/>
            <person name="Husby M.E."/>
            <person name="Kamat A."/>
            <person name="Kanga B."/>
            <person name="Kashin S."/>
            <person name="Khazanovich D."/>
            <person name="Kisner P."/>
            <person name="Lance K."/>
            <person name="Lara M."/>
            <person name="Lee W."/>
            <person name="Lennon N."/>
            <person name="Letendre F."/>
            <person name="LeVine R."/>
            <person name="Lipovsky A."/>
            <person name="Liu X."/>
            <person name="Liu J."/>
            <person name="Liu S."/>
            <person name="Lokyitsang T."/>
            <person name="Lokyitsang Y."/>
            <person name="Lubonja R."/>
            <person name="Lui A."/>
            <person name="MacDonald P."/>
            <person name="Magnisalis V."/>
            <person name="Maru K."/>
            <person name="Matthews C."/>
            <person name="McCusker W."/>
            <person name="McDonough S."/>
            <person name="Mehta T."/>
            <person name="Meldrim J."/>
            <person name="Meneus L."/>
            <person name="Mihai O."/>
            <person name="Mihalev A."/>
            <person name="Mihova T."/>
            <person name="Mittelman R."/>
            <person name="Mlenga V."/>
            <person name="Montmayeur A."/>
            <person name="Mulrain L."/>
            <person name="Navidi A."/>
            <person name="Naylor J."/>
            <person name="Negash T."/>
            <person name="Nguyen T."/>
            <person name="Nguyen N."/>
            <person name="Nicol R."/>
            <person name="Norbu C."/>
            <person name="Norbu N."/>
            <person name="Novod N."/>
            <person name="O'Neill B."/>
            <person name="Osman S."/>
            <person name="Markiewicz E."/>
            <person name="Oyono O.L."/>
            <person name="Patti C."/>
            <person name="Phunkhang P."/>
            <person name="Pierre F."/>
            <person name="Priest M."/>
            <person name="Raghuraman S."/>
            <person name="Rege F."/>
            <person name="Reyes R."/>
            <person name="Rise C."/>
            <person name="Rogov P."/>
            <person name="Ross K."/>
            <person name="Ryan E."/>
            <person name="Settipalli S."/>
            <person name="Shea T."/>
            <person name="Sherpa N."/>
            <person name="Shi L."/>
            <person name="Shih D."/>
            <person name="Sparrow T."/>
            <person name="Spaulding J."/>
            <person name="Stalker J."/>
            <person name="Stange-Thomann N."/>
            <person name="Stavropoulos S."/>
            <person name="Stone C."/>
            <person name="Strader C."/>
            <person name="Tesfaye S."/>
            <person name="Thomson T."/>
            <person name="Thoulutsang Y."/>
            <person name="Thoulutsang D."/>
            <person name="Topham K."/>
            <person name="Topping I."/>
            <person name="Tsamla T."/>
            <person name="Vassiliev H."/>
            <person name="Vo A."/>
            <person name="Wangchuk T."/>
            <person name="Wangdi T."/>
            <person name="Weiand M."/>
            <person name="Wilkinson J."/>
            <person name="Wilson A."/>
            <person name="Yadav S."/>
            <person name="Young G."/>
            <person name="Yu Q."/>
            <person name="Zembek L."/>
            <person name="Zhong D."/>
            <person name="Zimmer A."/>
            <person name="Zwirko Z."/>
            <person name="Jaffe D.B."/>
            <person name="Alvarez P."/>
            <person name="Brockman W."/>
            <person name="Butler J."/>
            <person name="Chin C."/>
            <person name="Gnerre S."/>
            <person name="Grabherr M."/>
            <person name="Kleber M."/>
            <person name="Mauceli E."/>
            <person name="MacCallum I."/>
        </authorList>
    </citation>
    <scope>NUCLEOTIDE SEQUENCE [LARGE SCALE GENOMIC DNA]</scope>
    <source>
        <strain evidence="12">Tucson 15287-2541.00</strain>
    </source>
</reference>
<keyword evidence="5 9" id="KW-0560">Oxidoreductase</keyword>
<dbReference type="Gene3D" id="1.10.630.10">
    <property type="entry name" value="Cytochrome P450"/>
    <property type="match status" value="1"/>
</dbReference>
<dbReference type="AlphaFoldDB" id="B4JUN1"/>
<name>B4JUN1_DROGR</name>
<dbReference type="PANTHER" id="PTHR24291:SF50">
    <property type="entry name" value="BIFUNCTIONAL ALBAFLAVENONE MONOOXYGENASE_TERPENE SYNTHASE"/>
    <property type="match status" value="1"/>
</dbReference>
<evidence type="ECO:0000256" key="10">
    <source>
        <dbReference type="SAM" id="Phobius"/>
    </source>
</evidence>
<dbReference type="PRINTS" id="PR00385">
    <property type="entry name" value="P450"/>
</dbReference>
<keyword evidence="3 8" id="KW-0349">Heme</keyword>
<evidence type="ECO:0000256" key="6">
    <source>
        <dbReference type="ARBA" id="ARBA00023004"/>
    </source>
</evidence>
<keyword evidence="4 8" id="KW-0479">Metal-binding</keyword>
<dbReference type="GO" id="GO:0005506">
    <property type="term" value="F:iron ion binding"/>
    <property type="evidence" value="ECO:0007669"/>
    <property type="project" value="InterPro"/>
</dbReference>
<evidence type="ECO:0000256" key="9">
    <source>
        <dbReference type="RuleBase" id="RU000461"/>
    </source>
</evidence>
<dbReference type="PhylomeDB" id="B4JUN1"/>
<dbReference type="InterPro" id="IPR002401">
    <property type="entry name" value="Cyt_P450_E_grp-I"/>
</dbReference>
<evidence type="ECO:0000256" key="7">
    <source>
        <dbReference type="ARBA" id="ARBA00023033"/>
    </source>
</evidence>
<evidence type="ECO:0000256" key="2">
    <source>
        <dbReference type="ARBA" id="ARBA00010617"/>
    </source>
</evidence>
<comment type="similarity">
    <text evidence="2 9">Belongs to the cytochrome P450 family.</text>
</comment>
<accession>B4JUN1</accession>
<dbReference type="GO" id="GO:0016705">
    <property type="term" value="F:oxidoreductase activity, acting on paired donors, with incorporation or reduction of molecular oxygen"/>
    <property type="evidence" value="ECO:0007669"/>
    <property type="project" value="InterPro"/>
</dbReference>
<dbReference type="InterPro" id="IPR017972">
    <property type="entry name" value="Cyt_P450_CS"/>
</dbReference>
<dbReference type="STRING" id="7222.B4JUN1"/>
<dbReference type="Proteomes" id="UP000001070">
    <property type="component" value="Unassembled WGS sequence"/>
</dbReference>
<keyword evidence="12" id="KW-1185">Reference proteome</keyword>
<dbReference type="PRINTS" id="PR00463">
    <property type="entry name" value="EP450I"/>
</dbReference>
<dbReference type="GO" id="GO:0004497">
    <property type="term" value="F:monooxygenase activity"/>
    <property type="evidence" value="ECO:0007669"/>
    <property type="project" value="UniProtKB-KW"/>
</dbReference>
<feature type="transmembrane region" description="Helical" evidence="10">
    <location>
        <begin position="6"/>
        <end position="21"/>
    </location>
</feature>
<evidence type="ECO:0000256" key="8">
    <source>
        <dbReference type="PIRSR" id="PIRSR602401-1"/>
    </source>
</evidence>
<evidence type="ECO:0000256" key="1">
    <source>
        <dbReference type="ARBA" id="ARBA00001971"/>
    </source>
</evidence>
<evidence type="ECO:0000256" key="5">
    <source>
        <dbReference type="ARBA" id="ARBA00023002"/>
    </source>
</evidence>